<dbReference type="AlphaFoldDB" id="A0A9Q0NF73"/>
<keyword evidence="1" id="KW-0472">Membrane</keyword>
<sequence length="134" mass="15584">MEIFETIGMICVKHSDHPTLYILWKNSWDDRMELNLWEDELYFVVATIALIITVIVLLITLYQHVYSKHLARFHMIKLISSAFCCITFMFASSILGRPSQLWSDGYLKAAVAFGYFATLAYAADIFVNLYQERK</sequence>
<feature type="transmembrane region" description="Helical" evidence="1">
    <location>
        <begin position="107"/>
        <end position="130"/>
    </location>
</feature>
<feature type="transmembrane region" description="Helical" evidence="1">
    <location>
        <begin position="41"/>
        <end position="62"/>
    </location>
</feature>
<evidence type="ECO:0008006" key="4">
    <source>
        <dbReference type="Google" id="ProtNLM"/>
    </source>
</evidence>
<name>A0A9Q0NF73_9DIPT</name>
<comment type="caution">
    <text evidence="2">The sequence shown here is derived from an EMBL/GenBank/DDBJ whole genome shotgun (WGS) entry which is preliminary data.</text>
</comment>
<evidence type="ECO:0000313" key="3">
    <source>
        <dbReference type="Proteomes" id="UP001151699"/>
    </source>
</evidence>
<accession>A0A9Q0NF73</accession>
<keyword evidence="1" id="KW-0812">Transmembrane</keyword>
<evidence type="ECO:0000256" key="1">
    <source>
        <dbReference type="SAM" id="Phobius"/>
    </source>
</evidence>
<dbReference type="Proteomes" id="UP001151699">
    <property type="component" value="Chromosome A"/>
</dbReference>
<keyword evidence="1" id="KW-1133">Transmembrane helix</keyword>
<protein>
    <recommendedName>
        <fullName evidence="4">MARVEL domain-containing protein</fullName>
    </recommendedName>
</protein>
<feature type="transmembrane region" description="Helical" evidence="1">
    <location>
        <begin position="74"/>
        <end position="95"/>
    </location>
</feature>
<proteinExistence type="predicted"/>
<dbReference type="EMBL" id="WJQU01000001">
    <property type="protein sequence ID" value="KAJ6649184.1"/>
    <property type="molecule type" value="Genomic_DNA"/>
</dbReference>
<reference evidence="2" key="1">
    <citation type="submission" date="2022-07" db="EMBL/GenBank/DDBJ databases">
        <authorList>
            <person name="Trinca V."/>
            <person name="Uliana J.V.C."/>
            <person name="Torres T.T."/>
            <person name="Ward R.J."/>
            <person name="Monesi N."/>
        </authorList>
    </citation>
    <scope>NUCLEOTIDE SEQUENCE</scope>
    <source>
        <strain evidence="2">HSMRA1968</strain>
        <tissue evidence="2">Whole embryos</tissue>
    </source>
</reference>
<keyword evidence="3" id="KW-1185">Reference proteome</keyword>
<organism evidence="2 3">
    <name type="scientific">Pseudolycoriella hygida</name>
    <dbReference type="NCBI Taxonomy" id="35572"/>
    <lineage>
        <taxon>Eukaryota</taxon>
        <taxon>Metazoa</taxon>
        <taxon>Ecdysozoa</taxon>
        <taxon>Arthropoda</taxon>
        <taxon>Hexapoda</taxon>
        <taxon>Insecta</taxon>
        <taxon>Pterygota</taxon>
        <taxon>Neoptera</taxon>
        <taxon>Endopterygota</taxon>
        <taxon>Diptera</taxon>
        <taxon>Nematocera</taxon>
        <taxon>Sciaroidea</taxon>
        <taxon>Sciaridae</taxon>
        <taxon>Pseudolycoriella</taxon>
    </lineage>
</organism>
<evidence type="ECO:0000313" key="2">
    <source>
        <dbReference type="EMBL" id="KAJ6649184.1"/>
    </source>
</evidence>
<gene>
    <name evidence="2" type="ORF">Bhyg_04418</name>
</gene>